<comment type="caution">
    <text evidence="2">The sequence shown here is derived from an EMBL/GenBank/DDBJ whole genome shotgun (WGS) entry which is preliminary data.</text>
</comment>
<accession>A0ABT7LY72</accession>
<proteinExistence type="predicted"/>
<dbReference type="Proteomes" id="UP001230986">
    <property type="component" value="Unassembled WGS sequence"/>
</dbReference>
<keyword evidence="1" id="KW-0472">Membrane</keyword>
<organism evidence="2 3">
    <name type="scientific">Geitlerinema calcuttense NRMC-F 0142</name>
    <dbReference type="NCBI Taxonomy" id="2922238"/>
    <lineage>
        <taxon>Bacteria</taxon>
        <taxon>Bacillati</taxon>
        <taxon>Cyanobacteriota</taxon>
        <taxon>Cyanophyceae</taxon>
        <taxon>Geitlerinematales</taxon>
        <taxon>Geitlerinemataceae</taxon>
        <taxon>Geitlerinema</taxon>
    </lineage>
</organism>
<keyword evidence="1" id="KW-1133">Transmembrane helix</keyword>
<feature type="transmembrane region" description="Helical" evidence="1">
    <location>
        <begin position="6"/>
        <end position="27"/>
    </location>
</feature>
<evidence type="ECO:0000256" key="1">
    <source>
        <dbReference type="SAM" id="Phobius"/>
    </source>
</evidence>
<name>A0ABT7LY72_9CYAN</name>
<evidence type="ECO:0000313" key="3">
    <source>
        <dbReference type="Proteomes" id="UP001230986"/>
    </source>
</evidence>
<keyword evidence="3" id="KW-1185">Reference proteome</keyword>
<reference evidence="2 3" key="1">
    <citation type="submission" date="2023-06" db="EMBL/GenBank/DDBJ databases">
        <title>Whole genome sequence of Oscillatoria calcuttensis NRMC-F 0142.</title>
        <authorList>
            <person name="Shakena Fathima T."/>
            <person name="Muralitharan G."/>
            <person name="Thajuddin N."/>
        </authorList>
    </citation>
    <scope>NUCLEOTIDE SEQUENCE [LARGE SCALE GENOMIC DNA]</scope>
    <source>
        <strain evidence="2 3">NRMC-F 0142</strain>
    </source>
</reference>
<feature type="non-terminal residue" evidence="2">
    <location>
        <position position="1"/>
    </location>
</feature>
<sequence>EIFRILWAPAVAVAVVLGLVFFQPGLIGPSPYARVLDAKTSLNRVSVTPIQSKKAKVTVIWIEGLDYLPANPDILSDAG</sequence>
<dbReference type="EMBL" id="JASVEJ010000021">
    <property type="protein sequence ID" value="MDL5056961.1"/>
    <property type="molecule type" value="Genomic_DNA"/>
</dbReference>
<evidence type="ECO:0000313" key="2">
    <source>
        <dbReference type="EMBL" id="MDL5056961.1"/>
    </source>
</evidence>
<dbReference type="RefSeq" id="WP_286004351.1">
    <property type="nucleotide sequence ID" value="NZ_JASVEJ010000021.1"/>
</dbReference>
<gene>
    <name evidence="2" type="ORF">QQ055_05705</name>
</gene>
<protein>
    <submittedName>
        <fullName evidence="2">Uncharacterized protein</fullName>
    </submittedName>
</protein>
<keyword evidence="1" id="KW-0812">Transmembrane</keyword>